<dbReference type="InterPro" id="IPR055170">
    <property type="entry name" value="GFO_IDH_MocA-like_dom"/>
</dbReference>
<keyword evidence="4" id="KW-1185">Reference proteome</keyword>
<feature type="domain" description="GFO/IDH/MocA-like oxidoreductase" evidence="2">
    <location>
        <begin position="133"/>
        <end position="250"/>
    </location>
</feature>
<dbReference type="SUPFAM" id="SSF51735">
    <property type="entry name" value="NAD(P)-binding Rossmann-fold domains"/>
    <property type="match status" value="1"/>
</dbReference>
<dbReference type="InterPro" id="IPR036291">
    <property type="entry name" value="NAD(P)-bd_dom_sf"/>
</dbReference>
<evidence type="ECO:0000259" key="2">
    <source>
        <dbReference type="Pfam" id="PF22725"/>
    </source>
</evidence>
<dbReference type="EMBL" id="JAOQIO010000084">
    <property type="protein sequence ID" value="MCU6794322.1"/>
    <property type="molecule type" value="Genomic_DNA"/>
</dbReference>
<dbReference type="SUPFAM" id="SSF55347">
    <property type="entry name" value="Glyceraldehyde-3-phosphate dehydrogenase-like, C-terminal domain"/>
    <property type="match status" value="1"/>
</dbReference>
<evidence type="ECO:0000259" key="1">
    <source>
        <dbReference type="Pfam" id="PF01408"/>
    </source>
</evidence>
<dbReference type="Pfam" id="PF01408">
    <property type="entry name" value="GFO_IDH_MocA"/>
    <property type="match status" value="1"/>
</dbReference>
<name>A0ABT2UKB2_9BACL</name>
<dbReference type="RefSeq" id="WP_262685489.1">
    <property type="nucleotide sequence ID" value="NZ_JAOQIO010000084.1"/>
</dbReference>
<dbReference type="Pfam" id="PF22725">
    <property type="entry name" value="GFO_IDH_MocA_C3"/>
    <property type="match status" value="1"/>
</dbReference>
<reference evidence="3 4" key="1">
    <citation type="submission" date="2022-09" db="EMBL/GenBank/DDBJ databases">
        <authorList>
            <person name="Han X.L."/>
            <person name="Wang Q."/>
            <person name="Lu T."/>
        </authorList>
    </citation>
    <scope>NUCLEOTIDE SEQUENCE [LARGE SCALE GENOMIC DNA]</scope>
    <source>
        <strain evidence="3 4">WQ 127069</strain>
    </source>
</reference>
<dbReference type="Gene3D" id="3.30.360.10">
    <property type="entry name" value="Dihydrodipicolinate Reductase, domain 2"/>
    <property type="match status" value="1"/>
</dbReference>
<proteinExistence type="predicted"/>
<evidence type="ECO:0000313" key="4">
    <source>
        <dbReference type="Proteomes" id="UP001652445"/>
    </source>
</evidence>
<dbReference type="InterPro" id="IPR000683">
    <property type="entry name" value="Gfo/Idh/MocA-like_OxRdtase_N"/>
</dbReference>
<sequence>MKLRIGFIGTGRYADKHQRILSQMEGVSVVAFCGRNKENVEQAASSWPDAKAYTNVVQMLDTCTLDAVYICVPPMGHGEIERHLVDRGIPFFVEKPLGIELTEDMELLRKQATDRRLITSVGYNWRYLDSVAKARELLLEGTMGMALGYFMSSFPQIAWWRRMNGSGGQFNEQTTHIVDLVRYLCGEVEELYAAFSKRRLHEIQEGMDIPDVGTVTLKLVNGMVATISNTCILPRGHHTGLDVYTTSGVVEIRMDSLKEIGRDRTVEYRNSSDPYILENAAFVHALRTGDTSRILSDYDDAFRTFEVTSAAHDSATEGRIIRLPSYTTKES</sequence>
<organism evidence="3 4">
    <name type="scientific">Paenibacillus baimaensis</name>
    <dbReference type="NCBI Taxonomy" id="2982185"/>
    <lineage>
        <taxon>Bacteria</taxon>
        <taxon>Bacillati</taxon>
        <taxon>Bacillota</taxon>
        <taxon>Bacilli</taxon>
        <taxon>Bacillales</taxon>
        <taxon>Paenibacillaceae</taxon>
        <taxon>Paenibacillus</taxon>
    </lineage>
</organism>
<protein>
    <submittedName>
        <fullName evidence="3">Gfo/Idh/MocA family oxidoreductase</fullName>
    </submittedName>
</protein>
<accession>A0ABT2UKB2</accession>
<dbReference type="InterPro" id="IPR052515">
    <property type="entry name" value="Gfo/Idh/MocA_Oxidoreductase"/>
</dbReference>
<comment type="caution">
    <text evidence="3">The sequence shown here is derived from an EMBL/GenBank/DDBJ whole genome shotgun (WGS) entry which is preliminary data.</text>
</comment>
<dbReference type="Proteomes" id="UP001652445">
    <property type="component" value="Unassembled WGS sequence"/>
</dbReference>
<dbReference type="Gene3D" id="3.40.50.720">
    <property type="entry name" value="NAD(P)-binding Rossmann-like Domain"/>
    <property type="match status" value="1"/>
</dbReference>
<dbReference type="PANTHER" id="PTHR43249">
    <property type="entry name" value="UDP-N-ACETYL-2-AMINO-2-DEOXY-D-GLUCURONATE OXIDASE"/>
    <property type="match status" value="1"/>
</dbReference>
<evidence type="ECO:0000313" key="3">
    <source>
        <dbReference type="EMBL" id="MCU6794322.1"/>
    </source>
</evidence>
<gene>
    <name evidence="3" type="ORF">OB236_19645</name>
</gene>
<feature type="domain" description="Gfo/Idh/MocA-like oxidoreductase N-terminal" evidence="1">
    <location>
        <begin position="3"/>
        <end position="121"/>
    </location>
</feature>
<dbReference type="PANTHER" id="PTHR43249:SF1">
    <property type="entry name" value="D-GLUCOSIDE 3-DEHYDROGENASE"/>
    <property type="match status" value="1"/>
</dbReference>